<dbReference type="Proteomes" id="UP000308600">
    <property type="component" value="Unassembled WGS sequence"/>
</dbReference>
<sequence length="481" mass="55292">METKEMQVLVRGHPEEILIAIFQHAVSSSQFRIQTAVHLGGVSNRWRNLVLGLADLWEWIDCRHPSLMELCIERARARLLSFRASIPLSMSEGRDIAFMGTILHHIHRVQTLDIKSADERGILSVTLYPLRPAPHLITLDIRQCSLPNDMFNVRPPLLQHLALHSCMFEWQSLSHLHHLHHLSIRNPYTLVTASDFLGVLALNPNLKSIDIVSVFHQRGTYTGNPIILPELETLYIYYEYCHDATILLRSLSFPHTAHVHLSLNENHPEDHEEIFETLKQSRIGSTWDAQTIMVVLHDPWFYFKLVEHGNNLQTPLIEIGIASPGGLERLTLKLLTSTHFLRLESLDLDGEDLDSITLIPWITFGNLPKLRILKVRNGFALSFLEFVQMEGRDGYGTPSFPHLRALLYEDYRFDVEGFDAGLLQLAEYLQCRCRMGVSVPSLTVVGLYRMSSEKEVMLAGFIQNLEHMIKRERYGREERVY</sequence>
<organism evidence="1 2">
    <name type="scientific">Pluteus cervinus</name>
    <dbReference type="NCBI Taxonomy" id="181527"/>
    <lineage>
        <taxon>Eukaryota</taxon>
        <taxon>Fungi</taxon>
        <taxon>Dikarya</taxon>
        <taxon>Basidiomycota</taxon>
        <taxon>Agaricomycotina</taxon>
        <taxon>Agaricomycetes</taxon>
        <taxon>Agaricomycetidae</taxon>
        <taxon>Agaricales</taxon>
        <taxon>Pluteineae</taxon>
        <taxon>Pluteaceae</taxon>
        <taxon>Pluteus</taxon>
    </lineage>
</organism>
<proteinExistence type="predicted"/>
<evidence type="ECO:0000313" key="1">
    <source>
        <dbReference type="EMBL" id="TFK60838.1"/>
    </source>
</evidence>
<evidence type="ECO:0000313" key="2">
    <source>
        <dbReference type="Proteomes" id="UP000308600"/>
    </source>
</evidence>
<dbReference type="EMBL" id="ML208726">
    <property type="protein sequence ID" value="TFK60838.1"/>
    <property type="molecule type" value="Genomic_DNA"/>
</dbReference>
<name>A0ACD3A579_9AGAR</name>
<reference evidence="1 2" key="1">
    <citation type="journal article" date="2019" name="Nat. Ecol. Evol.">
        <title>Megaphylogeny resolves global patterns of mushroom evolution.</title>
        <authorList>
            <person name="Varga T."/>
            <person name="Krizsan K."/>
            <person name="Foldi C."/>
            <person name="Dima B."/>
            <person name="Sanchez-Garcia M."/>
            <person name="Sanchez-Ramirez S."/>
            <person name="Szollosi G.J."/>
            <person name="Szarkandi J.G."/>
            <person name="Papp V."/>
            <person name="Albert L."/>
            <person name="Andreopoulos W."/>
            <person name="Angelini C."/>
            <person name="Antonin V."/>
            <person name="Barry K.W."/>
            <person name="Bougher N.L."/>
            <person name="Buchanan P."/>
            <person name="Buyck B."/>
            <person name="Bense V."/>
            <person name="Catcheside P."/>
            <person name="Chovatia M."/>
            <person name="Cooper J."/>
            <person name="Damon W."/>
            <person name="Desjardin D."/>
            <person name="Finy P."/>
            <person name="Geml J."/>
            <person name="Haridas S."/>
            <person name="Hughes K."/>
            <person name="Justo A."/>
            <person name="Karasinski D."/>
            <person name="Kautmanova I."/>
            <person name="Kiss B."/>
            <person name="Kocsube S."/>
            <person name="Kotiranta H."/>
            <person name="LaButti K.M."/>
            <person name="Lechner B.E."/>
            <person name="Liimatainen K."/>
            <person name="Lipzen A."/>
            <person name="Lukacs Z."/>
            <person name="Mihaltcheva S."/>
            <person name="Morgado L.N."/>
            <person name="Niskanen T."/>
            <person name="Noordeloos M.E."/>
            <person name="Ohm R.A."/>
            <person name="Ortiz-Santana B."/>
            <person name="Ovrebo C."/>
            <person name="Racz N."/>
            <person name="Riley R."/>
            <person name="Savchenko A."/>
            <person name="Shiryaev A."/>
            <person name="Soop K."/>
            <person name="Spirin V."/>
            <person name="Szebenyi C."/>
            <person name="Tomsovsky M."/>
            <person name="Tulloss R.E."/>
            <person name="Uehling J."/>
            <person name="Grigoriev I.V."/>
            <person name="Vagvolgyi C."/>
            <person name="Papp T."/>
            <person name="Martin F.M."/>
            <person name="Miettinen O."/>
            <person name="Hibbett D.S."/>
            <person name="Nagy L.G."/>
        </authorList>
    </citation>
    <scope>NUCLEOTIDE SEQUENCE [LARGE SCALE GENOMIC DNA]</scope>
    <source>
        <strain evidence="1 2">NL-1719</strain>
    </source>
</reference>
<gene>
    <name evidence="1" type="ORF">BDN72DRAFT_494825</name>
</gene>
<keyword evidence="2" id="KW-1185">Reference proteome</keyword>
<accession>A0ACD3A579</accession>
<protein>
    <submittedName>
        <fullName evidence="1">Uncharacterized protein</fullName>
    </submittedName>
</protein>